<protein>
    <recommendedName>
        <fullName evidence="4">Type II secretion system protein GspF domain-containing protein</fullName>
    </recommendedName>
</protein>
<sequence length="263" mass="27279">MADFLVGYGILAGAALACVGVVRWFAGRGPGTLDRPPAVLDLAYLRGGFTHACHACLAGLHRAGAIRPAELSTLVAVGPPSEAWPPLMVALHAGLRTAQSWTHVTALPEVLRAGERVRRRLLRRGLLLSTTRQRWMKAATAPLFAVAAVGVARLVASAAGEAPAGKPGETVGLILAVTGTALAGWLLLEVPAVSGAGRRAIRRAARELRAAPEGGSTALVMRKVAVGGRRALVALAPTIAVVIGVSWGKRAPFYVARSGSRIR</sequence>
<dbReference type="EMBL" id="BSDI01000036">
    <property type="protein sequence ID" value="GLI00766.1"/>
    <property type="molecule type" value="Genomic_DNA"/>
</dbReference>
<reference evidence="2" key="1">
    <citation type="submission" date="2022-12" db="EMBL/GenBank/DDBJ databases">
        <title>New Phytohabitans aurantiacus sp. RD004123 nov., an actinomycete isolated from soil.</title>
        <authorList>
            <person name="Triningsih D.W."/>
            <person name="Harunari E."/>
            <person name="Igarashi Y."/>
        </authorList>
    </citation>
    <scope>NUCLEOTIDE SEQUENCE</scope>
    <source>
        <strain evidence="2">RD004123</strain>
    </source>
</reference>
<comment type="caution">
    <text evidence="2">The sequence shown here is derived from an EMBL/GenBank/DDBJ whole genome shotgun (WGS) entry which is preliminary data.</text>
</comment>
<name>A0ABQ5R1Z9_9ACTN</name>
<gene>
    <name evidence="2" type="ORF">Pa4123_60420</name>
</gene>
<dbReference type="RefSeq" id="WP_281901301.1">
    <property type="nucleotide sequence ID" value="NZ_BSDI01000036.1"/>
</dbReference>
<keyword evidence="1" id="KW-0812">Transmembrane</keyword>
<dbReference type="NCBIfam" id="TIGR04222">
    <property type="entry name" value="near_uncomplex"/>
    <property type="match status" value="1"/>
</dbReference>
<dbReference type="Proteomes" id="UP001144280">
    <property type="component" value="Unassembled WGS sequence"/>
</dbReference>
<evidence type="ECO:0000313" key="2">
    <source>
        <dbReference type="EMBL" id="GLI00766.1"/>
    </source>
</evidence>
<keyword evidence="3" id="KW-1185">Reference proteome</keyword>
<keyword evidence="1" id="KW-0472">Membrane</keyword>
<evidence type="ECO:0000313" key="3">
    <source>
        <dbReference type="Proteomes" id="UP001144280"/>
    </source>
</evidence>
<feature type="transmembrane region" description="Helical" evidence="1">
    <location>
        <begin position="138"/>
        <end position="159"/>
    </location>
</feature>
<feature type="transmembrane region" description="Helical" evidence="1">
    <location>
        <begin position="231"/>
        <end position="248"/>
    </location>
</feature>
<evidence type="ECO:0000256" key="1">
    <source>
        <dbReference type="SAM" id="Phobius"/>
    </source>
</evidence>
<dbReference type="InterPro" id="IPR026467">
    <property type="entry name" value="Ser/Gly_Cys_C_dom"/>
</dbReference>
<organism evidence="2 3">
    <name type="scientific">Phytohabitans aurantiacus</name>
    <dbReference type="NCBI Taxonomy" id="3016789"/>
    <lineage>
        <taxon>Bacteria</taxon>
        <taxon>Bacillati</taxon>
        <taxon>Actinomycetota</taxon>
        <taxon>Actinomycetes</taxon>
        <taxon>Micromonosporales</taxon>
        <taxon>Micromonosporaceae</taxon>
    </lineage>
</organism>
<feature type="transmembrane region" description="Helical" evidence="1">
    <location>
        <begin position="6"/>
        <end position="26"/>
    </location>
</feature>
<feature type="transmembrane region" description="Helical" evidence="1">
    <location>
        <begin position="171"/>
        <end position="193"/>
    </location>
</feature>
<accession>A0ABQ5R1Z9</accession>
<keyword evidence="1" id="KW-1133">Transmembrane helix</keyword>
<proteinExistence type="predicted"/>
<evidence type="ECO:0008006" key="4">
    <source>
        <dbReference type="Google" id="ProtNLM"/>
    </source>
</evidence>